<organism evidence="2 3">
    <name type="scientific">Pseudoalteromonas aurantia 208</name>
    <dbReference type="NCBI Taxonomy" id="1314867"/>
    <lineage>
        <taxon>Bacteria</taxon>
        <taxon>Pseudomonadati</taxon>
        <taxon>Pseudomonadota</taxon>
        <taxon>Gammaproteobacteria</taxon>
        <taxon>Alteromonadales</taxon>
        <taxon>Pseudoalteromonadaceae</taxon>
        <taxon>Pseudoalteromonas</taxon>
    </lineage>
</organism>
<protein>
    <recommendedName>
        <fullName evidence="4">Solute-binding protein family 3/N-terminal domain-containing protein</fullName>
    </recommendedName>
</protein>
<sequence>MKWVVIFIWLFHCNVIAQSDTYSFCFSRWWPFSFVEEAGDAKGIQVDLLKYVLNNENMSASFTELPYKRCIDDVLSGKYDFTLHLDHSDSLNLVEHGVSVWEMALAVNVNNQFLTLEKIKSLPLFSVVIAQEYPYPKAALKTLADINAVIIKRSYYEGSDEDAKALFDILSSNRVGAVLVDRRWAEKIISQFNLPVSILPELVHSQRQFIGYSDQNHEKAVILSGLLKAVSEQEIHAIEMDYQ</sequence>
<reference evidence="2 3" key="1">
    <citation type="submission" date="2015-03" db="EMBL/GenBank/DDBJ databases">
        <title>Genome sequence of Pseudoalteromonas aurantia.</title>
        <authorList>
            <person name="Xie B.-B."/>
            <person name="Rong J.-C."/>
            <person name="Qin Q.-L."/>
            <person name="Zhang Y.-Z."/>
        </authorList>
    </citation>
    <scope>NUCLEOTIDE SEQUENCE [LARGE SCALE GENOMIC DNA]</scope>
    <source>
        <strain evidence="2 3">208</strain>
    </source>
</reference>
<comment type="caution">
    <text evidence="2">The sequence shown here is derived from an EMBL/GenBank/DDBJ whole genome shotgun (WGS) entry which is preliminary data.</text>
</comment>
<dbReference type="EMBL" id="AQGV01000012">
    <property type="protein sequence ID" value="MBE0368004.1"/>
    <property type="molecule type" value="Genomic_DNA"/>
</dbReference>
<name>A0ABR9EAK3_9GAMM</name>
<evidence type="ECO:0000313" key="3">
    <source>
        <dbReference type="Proteomes" id="UP000615755"/>
    </source>
</evidence>
<dbReference type="RefSeq" id="WP_192507353.1">
    <property type="nucleotide sequence ID" value="NZ_AQGV01000012.1"/>
</dbReference>
<evidence type="ECO:0000313" key="2">
    <source>
        <dbReference type="EMBL" id="MBE0368004.1"/>
    </source>
</evidence>
<dbReference type="SUPFAM" id="SSF53850">
    <property type="entry name" value="Periplasmic binding protein-like II"/>
    <property type="match status" value="1"/>
</dbReference>
<gene>
    <name evidence="2" type="ORF">PAUR_a1499</name>
</gene>
<feature type="chain" id="PRO_5045557095" description="Solute-binding protein family 3/N-terminal domain-containing protein" evidence="1">
    <location>
        <begin position="18"/>
        <end position="243"/>
    </location>
</feature>
<evidence type="ECO:0008006" key="4">
    <source>
        <dbReference type="Google" id="ProtNLM"/>
    </source>
</evidence>
<dbReference type="Proteomes" id="UP000615755">
    <property type="component" value="Unassembled WGS sequence"/>
</dbReference>
<proteinExistence type="predicted"/>
<feature type="signal peptide" evidence="1">
    <location>
        <begin position="1"/>
        <end position="17"/>
    </location>
</feature>
<dbReference type="Gene3D" id="3.40.190.10">
    <property type="entry name" value="Periplasmic binding protein-like II"/>
    <property type="match status" value="2"/>
</dbReference>
<accession>A0ABR9EAK3</accession>
<evidence type="ECO:0000256" key="1">
    <source>
        <dbReference type="SAM" id="SignalP"/>
    </source>
</evidence>
<keyword evidence="3" id="KW-1185">Reference proteome</keyword>
<keyword evidence="1" id="KW-0732">Signal</keyword>